<dbReference type="AlphaFoldDB" id="A0A5C5Q5R6"/>
<gene>
    <name evidence="1" type="primary">pilM</name>
    <name evidence="1" type="ORF">FJD37_01940</name>
</gene>
<dbReference type="PIRSF" id="PIRSF019169">
    <property type="entry name" value="PilM"/>
    <property type="match status" value="1"/>
</dbReference>
<dbReference type="Proteomes" id="UP000317901">
    <property type="component" value="Unassembled WGS sequence"/>
</dbReference>
<dbReference type="EMBL" id="VFIP01000002">
    <property type="protein sequence ID" value="TWS00540.1"/>
    <property type="molecule type" value="Genomic_DNA"/>
</dbReference>
<dbReference type="InterPro" id="IPR050696">
    <property type="entry name" value="FtsA/MreB"/>
</dbReference>
<dbReference type="CDD" id="cd24049">
    <property type="entry name" value="ASKHA_NBD_PilM"/>
    <property type="match status" value="1"/>
</dbReference>
<proteinExistence type="predicted"/>
<dbReference type="SUPFAM" id="SSF53067">
    <property type="entry name" value="Actin-like ATPase domain"/>
    <property type="match status" value="1"/>
</dbReference>
<accession>A0A5C5Q5R6</accession>
<organism evidence="1 2">
    <name type="scientific">Pseudomonas saxonica</name>
    <dbReference type="NCBI Taxonomy" id="2600598"/>
    <lineage>
        <taxon>Bacteria</taxon>
        <taxon>Pseudomonadati</taxon>
        <taxon>Pseudomonadota</taxon>
        <taxon>Gammaproteobacteria</taxon>
        <taxon>Pseudomonadales</taxon>
        <taxon>Pseudomonadaceae</taxon>
        <taxon>Pseudomonas</taxon>
    </lineage>
</organism>
<reference evidence="1 2" key="1">
    <citation type="submission" date="2019-06" db="EMBL/GenBank/DDBJ databases">
        <title>Pseudomonas bimorpha sp. nov. isolated from bovine raw milk and skim milk concentrate.</title>
        <authorList>
            <person name="Hofmann K."/>
            <person name="Huptas C."/>
            <person name="Doll E."/>
            <person name="Scherer S."/>
            <person name="Wenning M."/>
        </authorList>
    </citation>
    <scope>NUCLEOTIDE SEQUENCE [LARGE SCALE GENOMIC DNA]</scope>
    <source>
        <strain evidence="1 2">DSM 108990</strain>
    </source>
</reference>
<comment type="caution">
    <text evidence="1">The sequence shown here is derived from an EMBL/GenBank/DDBJ whole genome shotgun (WGS) entry which is preliminary data.</text>
</comment>
<dbReference type="PANTHER" id="PTHR32432">
    <property type="entry name" value="CELL DIVISION PROTEIN FTSA-RELATED"/>
    <property type="match status" value="1"/>
</dbReference>
<dbReference type="Gene3D" id="3.30.420.40">
    <property type="match status" value="2"/>
</dbReference>
<sequence>MPGFLTTRRHRCVGIDISAHAVNIVELSRLNTRFTLHGYAIEPLPRQLAEDQTRAHPKSVAQVLLRVLGEQAMLARDAVVAVGDGQLICKNLELDAGLAGDELELSVRLEAEQHVPYALENAALDFEVQGVSPLNPQLMSVLVVACRMETLDWYQAVLSHAGLKAKVIEVRSHAQVRGIDAMMPSSGAVAVVDFATPATRLSILHQGRVMESLELHFGDGQQDQDTFKTTALQHIRHGLEQVAASPRAEWVILAGAAAGQPGLSEWLQAKLGMPTQPANPFVHMDINPSLVPQALCSHAPMLLTACGLALRGFD</sequence>
<dbReference type="PANTHER" id="PTHR32432:SF3">
    <property type="entry name" value="ETHANOLAMINE UTILIZATION PROTEIN EUTJ"/>
    <property type="match status" value="1"/>
</dbReference>
<dbReference type="Pfam" id="PF11104">
    <property type="entry name" value="PilM_2"/>
    <property type="match status" value="2"/>
</dbReference>
<name>A0A5C5Q5R6_9PSED</name>
<dbReference type="NCBIfam" id="TIGR01175">
    <property type="entry name" value="pilM"/>
    <property type="match status" value="1"/>
</dbReference>
<evidence type="ECO:0000313" key="2">
    <source>
        <dbReference type="Proteomes" id="UP000317901"/>
    </source>
</evidence>
<protein>
    <submittedName>
        <fullName evidence="1">Type IV pilus assembly protein PilM</fullName>
    </submittedName>
</protein>
<dbReference type="InterPro" id="IPR005883">
    <property type="entry name" value="PilM"/>
</dbReference>
<dbReference type="InterPro" id="IPR043129">
    <property type="entry name" value="ATPase_NBD"/>
</dbReference>
<dbReference type="OrthoDB" id="9773403at2"/>
<dbReference type="RefSeq" id="WP_146424782.1">
    <property type="nucleotide sequence ID" value="NZ_VFIP01000002.1"/>
</dbReference>
<evidence type="ECO:0000313" key="1">
    <source>
        <dbReference type="EMBL" id="TWS00540.1"/>
    </source>
</evidence>